<gene>
    <name evidence="2" type="ORF">RhiirC2_814522</name>
</gene>
<feature type="transmembrane region" description="Helical" evidence="1">
    <location>
        <begin position="304"/>
        <end position="322"/>
    </location>
</feature>
<evidence type="ECO:0000256" key="1">
    <source>
        <dbReference type="SAM" id="Phobius"/>
    </source>
</evidence>
<dbReference type="Proteomes" id="UP000233469">
    <property type="component" value="Unassembled WGS sequence"/>
</dbReference>
<reference evidence="2 3" key="1">
    <citation type="submission" date="2016-04" db="EMBL/GenBank/DDBJ databases">
        <title>Genome analyses suggest a sexual origin of heterokaryosis in a supposedly ancient asexual fungus.</title>
        <authorList>
            <person name="Ropars J."/>
            <person name="Sedzielewska K."/>
            <person name="Noel J."/>
            <person name="Charron P."/>
            <person name="Farinelli L."/>
            <person name="Marton T."/>
            <person name="Kruger M."/>
            <person name="Pelin A."/>
            <person name="Brachmann A."/>
            <person name="Corradi N."/>
        </authorList>
    </citation>
    <scope>NUCLEOTIDE SEQUENCE [LARGE SCALE GENOMIC DNA]</scope>
    <source>
        <strain evidence="2 3">C2</strain>
    </source>
</reference>
<organism evidence="2 3">
    <name type="scientific">Rhizophagus irregularis</name>
    <dbReference type="NCBI Taxonomy" id="588596"/>
    <lineage>
        <taxon>Eukaryota</taxon>
        <taxon>Fungi</taxon>
        <taxon>Fungi incertae sedis</taxon>
        <taxon>Mucoromycota</taxon>
        <taxon>Glomeromycotina</taxon>
        <taxon>Glomeromycetes</taxon>
        <taxon>Glomerales</taxon>
        <taxon>Glomeraceae</taxon>
        <taxon>Rhizophagus</taxon>
    </lineage>
</organism>
<keyword evidence="1" id="KW-0812">Transmembrane</keyword>
<keyword evidence="1" id="KW-0472">Membrane</keyword>
<protein>
    <submittedName>
        <fullName evidence="2">Uncharacterized protein</fullName>
    </submittedName>
</protein>
<accession>A0A2N1P2A1</accession>
<evidence type="ECO:0000313" key="2">
    <source>
        <dbReference type="EMBL" id="PKK80236.1"/>
    </source>
</evidence>
<comment type="caution">
    <text evidence="2">The sequence shown here is derived from an EMBL/GenBank/DDBJ whole genome shotgun (WGS) entry which is preliminary data.</text>
</comment>
<evidence type="ECO:0000313" key="3">
    <source>
        <dbReference type="Proteomes" id="UP000233469"/>
    </source>
</evidence>
<dbReference type="VEuPathDB" id="FungiDB:FUN_019815"/>
<reference evidence="2 3" key="2">
    <citation type="submission" date="2017-10" db="EMBL/GenBank/DDBJ databases">
        <title>Extensive intraspecific genome diversity in a model arbuscular mycorrhizal fungus.</title>
        <authorList>
            <person name="Chen E.C.H."/>
            <person name="Morin E."/>
            <person name="Baudet D."/>
            <person name="Noel J."/>
            <person name="Ndikumana S."/>
            <person name="Charron P."/>
            <person name="St-Onge C."/>
            <person name="Giorgi J."/>
            <person name="Grigoriev I.V."/>
            <person name="Roux C."/>
            <person name="Martin F.M."/>
            <person name="Corradi N."/>
        </authorList>
    </citation>
    <scope>NUCLEOTIDE SEQUENCE [LARGE SCALE GENOMIC DNA]</scope>
    <source>
        <strain evidence="2 3">C2</strain>
    </source>
</reference>
<sequence>MLIDQDEIKKSYLEVKINNHVLYKIKLDENGSLDIKTKRSFTCTPNSTFSIKLLNNQDLVVIDVHGIGIYTLNENKNERYFWHNNEWKNFGKNFRHSNIYKHFKHFKLLIGKILQNEFDNSKHSIPFPIFIMDDGEWTGNIFLPIIKDKYYRRNIVEDVINDNLVLPKFGIKMLKIAIENKIQDAVQQIIELTQDYSENYMTIISLNLAILCDYYPDFIIKYILSTSIILSPYCIRIGNSKNPSLHSYANIIYIKESNTNNNVFKPISANYEVVNFIVPFPQICIYQDDPKPSTLKQKSISDSYFELLFIISIIFGSTFLIFEIRQCLWNYKHYFKDILWNLFGDSGSLLSFTYREHSIMTILLTVFNYPPFISKKLRKLVAFSDDNNKPEKKIDQLTKQNIEFKEDLIKQNVELKQQLERIINYIGVEQG</sequence>
<dbReference type="EMBL" id="LLXL01000019">
    <property type="protein sequence ID" value="PKK80236.1"/>
    <property type="molecule type" value="Genomic_DNA"/>
</dbReference>
<keyword evidence="1" id="KW-1133">Transmembrane helix</keyword>
<proteinExistence type="predicted"/>
<dbReference type="VEuPathDB" id="FungiDB:RhiirFUN_018709"/>
<dbReference type="AlphaFoldDB" id="A0A2N1P2A1"/>
<name>A0A2N1P2A1_9GLOM</name>
<dbReference type="VEuPathDB" id="FungiDB:FUN_015541"/>